<feature type="region of interest" description="Disordered" evidence="1">
    <location>
        <begin position="1"/>
        <end position="36"/>
    </location>
</feature>
<dbReference type="Proteomes" id="UP000593594">
    <property type="component" value="Chromosome"/>
</dbReference>
<organism evidence="2 3">
    <name type="scientific">Kaustia mangrovi</name>
    <dbReference type="NCBI Taxonomy" id="2593653"/>
    <lineage>
        <taxon>Bacteria</taxon>
        <taxon>Pseudomonadati</taxon>
        <taxon>Pseudomonadota</taxon>
        <taxon>Alphaproteobacteria</taxon>
        <taxon>Hyphomicrobiales</taxon>
        <taxon>Parvibaculaceae</taxon>
        <taxon>Kaustia</taxon>
    </lineage>
</organism>
<dbReference type="Gene3D" id="3.30.1330.40">
    <property type="entry name" value="RutC-like"/>
    <property type="match status" value="1"/>
</dbReference>
<sequence length="158" mass="16806">MVKVSIRTDGRGPSLDAALADTTERGGLTPLQPAGWPKPRGYSNALMGRGQVVCIAGQVGWDTDGTFPADFLAQVHQALSNILAVLAEAGGDASHIARLTWYVTDMDEYRASLPELGQAYRAAMGKNFPAMTLVQVVSLVEPEARVEIEATAILPDPD</sequence>
<keyword evidence="3" id="KW-1185">Reference proteome</keyword>
<dbReference type="PANTHER" id="PTHR43857">
    <property type="entry name" value="BLR7761 PROTEIN"/>
    <property type="match status" value="1"/>
</dbReference>
<feature type="compositionally biased region" description="Basic and acidic residues" evidence="1">
    <location>
        <begin position="1"/>
        <end position="10"/>
    </location>
</feature>
<dbReference type="InterPro" id="IPR035959">
    <property type="entry name" value="RutC-like_sf"/>
</dbReference>
<accession>A0A7S8HC31</accession>
<dbReference type="SUPFAM" id="SSF55298">
    <property type="entry name" value="YjgF-like"/>
    <property type="match status" value="1"/>
</dbReference>
<reference evidence="2 3" key="1">
    <citation type="submission" date="2020-06" db="EMBL/GenBank/DDBJ databases">
        <title>Genome sequence of 2 isolates from Red Sea Mangroves.</title>
        <authorList>
            <person name="Sefrji F."/>
            <person name="Michoud G."/>
            <person name="Merlino G."/>
            <person name="Daffonchio D."/>
        </authorList>
    </citation>
    <scope>NUCLEOTIDE SEQUENCE [LARGE SCALE GENOMIC DNA]</scope>
    <source>
        <strain evidence="2 3">R1DC25</strain>
    </source>
</reference>
<dbReference type="KEGG" id="kmn:HW532_11090"/>
<dbReference type="InterPro" id="IPR006175">
    <property type="entry name" value="YjgF/YER057c/UK114"/>
</dbReference>
<protein>
    <submittedName>
        <fullName evidence="2">RidA family protein</fullName>
    </submittedName>
</protein>
<name>A0A7S8HC31_9HYPH</name>
<dbReference type="Pfam" id="PF01042">
    <property type="entry name" value="Ribonuc_L-PSP"/>
    <property type="match status" value="1"/>
</dbReference>
<evidence type="ECO:0000313" key="3">
    <source>
        <dbReference type="Proteomes" id="UP000593594"/>
    </source>
</evidence>
<evidence type="ECO:0000313" key="2">
    <source>
        <dbReference type="EMBL" id="QPC43186.1"/>
    </source>
</evidence>
<dbReference type="CDD" id="cd00448">
    <property type="entry name" value="YjgF_YER057c_UK114_family"/>
    <property type="match status" value="1"/>
</dbReference>
<evidence type="ECO:0000256" key="1">
    <source>
        <dbReference type="SAM" id="MobiDB-lite"/>
    </source>
</evidence>
<gene>
    <name evidence="2" type="ORF">HW532_11090</name>
</gene>
<dbReference type="EMBL" id="CP058214">
    <property type="protein sequence ID" value="QPC43186.1"/>
    <property type="molecule type" value="Genomic_DNA"/>
</dbReference>
<proteinExistence type="predicted"/>
<dbReference type="PANTHER" id="PTHR43857:SF1">
    <property type="entry name" value="YJGH FAMILY PROTEIN"/>
    <property type="match status" value="1"/>
</dbReference>
<dbReference type="AlphaFoldDB" id="A0A7S8HC31"/>